<dbReference type="HOGENOM" id="CLU_081631_3_2_1"/>
<accession>A0A067QG33</accession>
<keyword evidence="2" id="KW-1185">Reference proteome</keyword>
<dbReference type="Proteomes" id="UP000027265">
    <property type="component" value="Unassembled WGS sequence"/>
</dbReference>
<dbReference type="AlphaFoldDB" id="A0A067QG33"/>
<evidence type="ECO:0000313" key="1">
    <source>
        <dbReference type="EMBL" id="KDQ62442.1"/>
    </source>
</evidence>
<dbReference type="OrthoDB" id="3830579at2759"/>
<name>A0A067QG33_9AGAM</name>
<evidence type="ECO:0008006" key="3">
    <source>
        <dbReference type="Google" id="ProtNLM"/>
    </source>
</evidence>
<sequence length="215" mass="24094">MNGDSHMNVPVVEFCMFPSTEEYQENPVKGLTGVFDILWNKAEGTQFVYHGVEKEDLETAYLLVGWKTLAHHLKLMSNTTYYDPLLASLESSMSTSLSNVEVIHIQFGFPPNKAFESPVTELSFITPKSEDEEERVKVTEMVKEMERMLTKAGIPCAWGPAVDKEGLVTLAVGWESVAKHWSTVKENHHMHDIVGTLLEAAEVVVKHVKLSPYVG</sequence>
<proteinExistence type="predicted"/>
<dbReference type="EMBL" id="KL197711">
    <property type="protein sequence ID" value="KDQ62442.1"/>
    <property type="molecule type" value="Genomic_DNA"/>
</dbReference>
<dbReference type="InParanoid" id="A0A067QG33"/>
<dbReference type="Gene3D" id="3.30.70.100">
    <property type="match status" value="2"/>
</dbReference>
<organism evidence="1 2">
    <name type="scientific">Jaapia argillacea MUCL 33604</name>
    <dbReference type="NCBI Taxonomy" id="933084"/>
    <lineage>
        <taxon>Eukaryota</taxon>
        <taxon>Fungi</taxon>
        <taxon>Dikarya</taxon>
        <taxon>Basidiomycota</taxon>
        <taxon>Agaricomycotina</taxon>
        <taxon>Agaricomycetes</taxon>
        <taxon>Agaricomycetidae</taxon>
        <taxon>Jaapiales</taxon>
        <taxon>Jaapiaceae</taxon>
        <taxon>Jaapia</taxon>
    </lineage>
</organism>
<reference evidence="2" key="1">
    <citation type="journal article" date="2014" name="Proc. Natl. Acad. Sci. U.S.A.">
        <title>Extensive sampling of basidiomycete genomes demonstrates inadequacy of the white-rot/brown-rot paradigm for wood decay fungi.</title>
        <authorList>
            <person name="Riley R."/>
            <person name="Salamov A.A."/>
            <person name="Brown D.W."/>
            <person name="Nagy L.G."/>
            <person name="Floudas D."/>
            <person name="Held B.W."/>
            <person name="Levasseur A."/>
            <person name="Lombard V."/>
            <person name="Morin E."/>
            <person name="Otillar R."/>
            <person name="Lindquist E.A."/>
            <person name="Sun H."/>
            <person name="LaButti K.M."/>
            <person name="Schmutz J."/>
            <person name="Jabbour D."/>
            <person name="Luo H."/>
            <person name="Baker S.E."/>
            <person name="Pisabarro A.G."/>
            <person name="Walton J.D."/>
            <person name="Blanchette R.A."/>
            <person name="Henrissat B."/>
            <person name="Martin F."/>
            <person name="Cullen D."/>
            <person name="Hibbett D.S."/>
            <person name="Grigoriev I.V."/>
        </authorList>
    </citation>
    <scope>NUCLEOTIDE SEQUENCE [LARGE SCALE GENOMIC DNA]</scope>
    <source>
        <strain evidence="2">MUCL 33604</strain>
    </source>
</reference>
<evidence type="ECO:0000313" key="2">
    <source>
        <dbReference type="Proteomes" id="UP000027265"/>
    </source>
</evidence>
<gene>
    <name evidence="1" type="ORF">JAAARDRAFT_54397</name>
</gene>
<protein>
    <recommendedName>
        <fullName evidence="3">ABM domain-containing protein</fullName>
    </recommendedName>
</protein>